<gene>
    <name evidence="2" type="ORF">DEO72_LG7g1219</name>
</gene>
<evidence type="ECO:0000313" key="2">
    <source>
        <dbReference type="EMBL" id="QCD99932.1"/>
    </source>
</evidence>
<dbReference type="Pfam" id="PF03004">
    <property type="entry name" value="Transposase_24"/>
    <property type="match status" value="1"/>
</dbReference>
<dbReference type="PANTHER" id="PTHR33144">
    <property type="entry name" value="OS10G0409366 PROTEIN-RELATED"/>
    <property type="match status" value="1"/>
</dbReference>
<reference evidence="2 3" key="1">
    <citation type="submission" date="2019-04" db="EMBL/GenBank/DDBJ databases">
        <title>An improved genome assembly and genetic linkage map for asparagus bean, Vigna unguiculata ssp. sesquipedialis.</title>
        <authorList>
            <person name="Xia Q."/>
            <person name="Zhang R."/>
            <person name="Dong Y."/>
        </authorList>
    </citation>
    <scope>NUCLEOTIDE SEQUENCE [LARGE SCALE GENOMIC DNA]</scope>
    <source>
        <tissue evidence="2">Leaf</tissue>
    </source>
</reference>
<name>A0A4D6MER7_VIGUN</name>
<proteinExistence type="predicted"/>
<dbReference type="Proteomes" id="UP000501690">
    <property type="component" value="Linkage Group LG7"/>
</dbReference>
<dbReference type="InterPro" id="IPR004252">
    <property type="entry name" value="Probable_transposase_24"/>
</dbReference>
<sequence>MQLLNLHNSLNLHNQFLNLHSHLHNFHSQHLNILNPILKLNLKDVKSRIGKLWREYRWKLWNEFYDPLLSRNDLIKNVPDEITMDQWALFVDYRLKPSTMEMGNRNRDIRKRQTIPHTGGAMSLSRRRENLILELGKNIGRAGMWKVTHKRKNGTYVNDEAMEIGEKIDELMLKNPETASEISPNDPIGVIFGKEHPGRVRGLSYGACPTFAFQQSTTRIRGINFASPNAASPHDEDKFVKIKNELATVKSQMQTLLAYITSKKDVPEHVAAMAAGLAPDIESGVPSPHEILGSSGGNKTP</sequence>
<accession>A0A4D6MER7</accession>
<dbReference type="PANTHER" id="PTHR33144:SF45">
    <property type="entry name" value="TRANSPOSASE TNP1_EN_SPM-LIKE DOMAIN-CONTAINING PROTEIN"/>
    <property type="match status" value="1"/>
</dbReference>
<dbReference type="EMBL" id="CP039351">
    <property type="protein sequence ID" value="QCD99932.1"/>
    <property type="molecule type" value="Genomic_DNA"/>
</dbReference>
<evidence type="ECO:0000313" key="3">
    <source>
        <dbReference type="Proteomes" id="UP000501690"/>
    </source>
</evidence>
<organism evidence="2 3">
    <name type="scientific">Vigna unguiculata</name>
    <name type="common">Cowpea</name>
    <dbReference type="NCBI Taxonomy" id="3917"/>
    <lineage>
        <taxon>Eukaryota</taxon>
        <taxon>Viridiplantae</taxon>
        <taxon>Streptophyta</taxon>
        <taxon>Embryophyta</taxon>
        <taxon>Tracheophyta</taxon>
        <taxon>Spermatophyta</taxon>
        <taxon>Magnoliopsida</taxon>
        <taxon>eudicotyledons</taxon>
        <taxon>Gunneridae</taxon>
        <taxon>Pentapetalae</taxon>
        <taxon>rosids</taxon>
        <taxon>fabids</taxon>
        <taxon>Fabales</taxon>
        <taxon>Fabaceae</taxon>
        <taxon>Papilionoideae</taxon>
        <taxon>50 kb inversion clade</taxon>
        <taxon>NPAAA clade</taxon>
        <taxon>indigoferoid/millettioid clade</taxon>
        <taxon>Phaseoleae</taxon>
        <taxon>Vigna</taxon>
    </lineage>
</organism>
<keyword evidence="3" id="KW-1185">Reference proteome</keyword>
<protein>
    <submittedName>
        <fullName evidence="2">Putative transposase</fullName>
    </submittedName>
</protein>
<evidence type="ECO:0000256" key="1">
    <source>
        <dbReference type="SAM" id="MobiDB-lite"/>
    </source>
</evidence>
<feature type="region of interest" description="Disordered" evidence="1">
    <location>
        <begin position="281"/>
        <end position="301"/>
    </location>
</feature>
<dbReference type="AlphaFoldDB" id="A0A4D6MER7"/>